<dbReference type="EMBL" id="JH598337">
    <property type="status" value="NOT_ANNOTATED_CDS"/>
    <property type="molecule type" value="Genomic_DNA"/>
</dbReference>
<keyword evidence="3" id="KW-1185">Reference proteome</keyword>
<dbReference type="VEuPathDB" id="FungiDB:HpaG806693"/>
<dbReference type="Gene3D" id="3.90.70.10">
    <property type="entry name" value="Cysteine proteinases"/>
    <property type="match status" value="1"/>
</dbReference>
<reference evidence="3" key="1">
    <citation type="journal article" date="2010" name="Science">
        <title>Signatures of adaptation to obligate biotrophy in the Hyaloperonospora arabidopsidis genome.</title>
        <authorList>
            <person name="Baxter L."/>
            <person name="Tripathy S."/>
            <person name="Ishaque N."/>
            <person name="Boot N."/>
            <person name="Cabral A."/>
            <person name="Kemen E."/>
            <person name="Thines M."/>
            <person name="Ah-Fong A."/>
            <person name="Anderson R."/>
            <person name="Badejoko W."/>
            <person name="Bittner-Eddy P."/>
            <person name="Boore J.L."/>
            <person name="Chibucos M.C."/>
            <person name="Coates M."/>
            <person name="Dehal P."/>
            <person name="Delehaunty K."/>
            <person name="Dong S."/>
            <person name="Downton P."/>
            <person name="Dumas B."/>
            <person name="Fabro G."/>
            <person name="Fronick C."/>
            <person name="Fuerstenberg S.I."/>
            <person name="Fulton L."/>
            <person name="Gaulin E."/>
            <person name="Govers F."/>
            <person name="Hughes L."/>
            <person name="Humphray S."/>
            <person name="Jiang R.H."/>
            <person name="Judelson H."/>
            <person name="Kamoun S."/>
            <person name="Kyung K."/>
            <person name="Meijer H."/>
            <person name="Minx P."/>
            <person name="Morris P."/>
            <person name="Nelson J."/>
            <person name="Phuntumart V."/>
            <person name="Qutob D."/>
            <person name="Rehmany A."/>
            <person name="Rougon-Cardoso A."/>
            <person name="Ryden P."/>
            <person name="Torto-Alalibo T."/>
            <person name="Studholme D."/>
            <person name="Wang Y."/>
            <person name="Win J."/>
            <person name="Wood J."/>
            <person name="Clifton S.W."/>
            <person name="Rogers J."/>
            <person name="Van den Ackerveken G."/>
            <person name="Jones J.D."/>
            <person name="McDowell J.M."/>
            <person name="Beynon J."/>
            <person name="Tyler B.M."/>
        </authorList>
    </citation>
    <scope>NUCLEOTIDE SEQUENCE [LARGE SCALE GENOMIC DNA]</scope>
    <source>
        <strain evidence="3">Emoy2</strain>
    </source>
</reference>
<dbReference type="EnsemblProtists" id="HpaT806693">
    <property type="protein sequence ID" value="HpaP806693"/>
    <property type="gene ID" value="HpaG806693"/>
</dbReference>
<sequence>MMHMGSWSHSWEVYIPVHIPVCLLTVVPLHRLRHVEQSLCDCTVHQHFSGVLRSQLACVGCGSASRKFDPFLDVSLSLTDGLRTIGKSENGEGQGREERSSGPSSAINLESLLLQYADKRN</sequence>
<dbReference type="STRING" id="559515.M4BJW2"/>
<reference evidence="2" key="2">
    <citation type="submission" date="2015-06" db="UniProtKB">
        <authorList>
            <consortium name="EnsemblProtists"/>
        </authorList>
    </citation>
    <scope>IDENTIFICATION</scope>
    <source>
        <strain evidence="2">Emoy2</strain>
    </source>
</reference>
<protein>
    <submittedName>
        <fullName evidence="2">Uncharacterized protein</fullName>
    </submittedName>
</protein>
<feature type="region of interest" description="Disordered" evidence="1">
    <location>
        <begin position="85"/>
        <end position="105"/>
    </location>
</feature>
<evidence type="ECO:0000313" key="3">
    <source>
        <dbReference type="Proteomes" id="UP000011713"/>
    </source>
</evidence>
<name>M4BJW2_HYAAE</name>
<dbReference type="AlphaFoldDB" id="M4BJW2"/>
<accession>M4BJW2</accession>
<dbReference type="SUPFAM" id="SSF54001">
    <property type="entry name" value="Cysteine proteinases"/>
    <property type="match status" value="1"/>
</dbReference>
<dbReference type="Proteomes" id="UP000011713">
    <property type="component" value="Unassembled WGS sequence"/>
</dbReference>
<organism evidence="2 3">
    <name type="scientific">Hyaloperonospora arabidopsidis (strain Emoy2)</name>
    <name type="common">Downy mildew agent</name>
    <name type="synonym">Peronospora arabidopsidis</name>
    <dbReference type="NCBI Taxonomy" id="559515"/>
    <lineage>
        <taxon>Eukaryota</taxon>
        <taxon>Sar</taxon>
        <taxon>Stramenopiles</taxon>
        <taxon>Oomycota</taxon>
        <taxon>Peronosporomycetes</taxon>
        <taxon>Peronosporales</taxon>
        <taxon>Peronosporaceae</taxon>
        <taxon>Hyaloperonospora</taxon>
    </lineage>
</organism>
<proteinExistence type="predicted"/>
<evidence type="ECO:0000256" key="1">
    <source>
        <dbReference type="SAM" id="MobiDB-lite"/>
    </source>
</evidence>
<dbReference type="InParanoid" id="M4BJW2"/>
<evidence type="ECO:0000313" key="2">
    <source>
        <dbReference type="EnsemblProtists" id="HpaP806693"/>
    </source>
</evidence>
<dbReference type="HOGENOM" id="CLU_2042582_0_0_1"/>
<dbReference type="InterPro" id="IPR038765">
    <property type="entry name" value="Papain-like_cys_pep_sf"/>
</dbReference>